<protein>
    <submittedName>
        <fullName evidence="1">35338_t:CDS:1</fullName>
    </submittedName>
</protein>
<feature type="non-terminal residue" evidence="1">
    <location>
        <position position="1"/>
    </location>
</feature>
<feature type="non-terminal residue" evidence="1">
    <location>
        <position position="564"/>
    </location>
</feature>
<keyword evidence="2" id="KW-1185">Reference proteome</keyword>
<evidence type="ECO:0000313" key="1">
    <source>
        <dbReference type="EMBL" id="CAG8751445.1"/>
    </source>
</evidence>
<gene>
    <name evidence="1" type="ORF">RPERSI_LOCUS14226</name>
</gene>
<dbReference type="Proteomes" id="UP000789920">
    <property type="component" value="Unassembled WGS sequence"/>
</dbReference>
<reference evidence="1" key="1">
    <citation type="submission" date="2021-06" db="EMBL/GenBank/DDBJ databases">
        <authorList>
            <person name="Kallberg Y."/>
            <person name="Tangrot J."/>
            <person name="Rosling A."/>
        </authorList>
    </citation>
    <scope>NUCLEOTIDE SEQUENCE</scope>
    <source>
        <strain evidence="1">MA461A</strain>
    </source>
</reference>
<comment type="caution">
    <text evidence="1">The sequence shown here is derived from an EMBL/GenBank/DDBJ whole genome shotgun (WGS) entry which is preliminary data.</text>
</comment>
<evidence type="ECO:0000313" key="2">
    <source>
        <dbReference type="Proteomes" id="UP000789920"/>
    </source>
</evidence>
<dbReference type="EMBL" id="CAJVQC010032554">
    <property type="protein sequence ID" value="CAG8751445.1"/>
    <property type="molecule type" value="Genomic_DNA"/>
</dbReference>
<proteinExistence type="predicted"/>
<name>A0ACA9QN53_9GLOM</name>
<organism evidence="1 2">
    <name type="scientific">Racocetra persica</name>
    <dbReference type="NCBI Taxonomy" id="160502"/>
    <lineage>
        <taxon>Eukaryota</taxon>
        <taxon>Fungi</taxon>
        <taxon>Fungi incertae sedis</taxon>
        <taxon>Mucoromycota</taxon>
        <taxon>Glomeromycotina</taxon>
        <taxon>Glomeromycetes</taxon>
        <taxon>Diversisporales</taxon>
        <taxon>Gigasporaceae</taxon>
        <taxon>Racocetra</taxon>
    </lineage>
</organism>
<accession>A0ACA9QN53</accession>
<sequence length="564" mass="62265">MNPNARKNGVPKTQKAKTPPTPKPKPPKLSTAPSNRIDSEPNSSSTHKQSNPNTIVVRGSNINRLSSVFEDPNLTADQTIIKSRVAPSLPLSPKLPVPMVKKTYIKKSVSRDNFASEKRANIDESSLIFDDIKAKFQHADESDGAIPIQTKKFASNRSIISSKSPDERISTPTSLHKRTSNANIKESGSFASSEDGVDLDWVDIPYINQVLDMNEGNNLNDSDIMSQTSNSSIGKNPGRSNSHSAQSSKRNSIVIPSNDFEAKKASIANLLSGSSPILVRPKDLHLETSKALPPIPTRSPLQSPSIKVMSPLSDINSGSKSEISLTSFSSETTLVEEDEYSIDLKRRKKLWNVIKELVETERVFFQDMVLLEEVYSIQAQEVPIFNQYDSSGIGDADDDPEKHYELENDNTSIGEAFAQMMRKSQGEDSRLEAVYGEYCKRHEAAVQKLQEFDNDDEVQGFLQKCKSQCEGRTRSWDIASLLIKPVQHVCQRPNFCTYVARRDTRINRKIQEIGYCVDFCGDGANDCGALKAADVGLSLSGAEASVAAPFTSRNMDIGYVIEVI</sequence>